<dbReference type="NCBIfam" id="TIGR00540">
    <property type="entry name" value="TPR_hemY_coli"/>
    <property type="match status" value="1"/>
</dbReference>
<comment type="function">
    <text evidence="1">Involved in a late step of protoheme IX synthesis.</text>
</comment>
<dbReference type="GO" id="GO:0042168">
    <property type="term" value="P:heme metabolic process"/>
    <property type="evidence" value="ECO:0007669"/>
    <property type="project" value="InterPro"/>
</dbReference>
<evidence type="ECO:0000256" key="9">
    <source>
        <dbReference type="ARBA" id="ARBA00023244"/>
    </source>
</evidence>
<dbReference type="GO" id="GO:0006779">
    <property type="term" value="P:porphyrin-containing compound biosynthetic process"/>
    <property type="evidence" value="ECO:0007669"/>
    <property type="project" value="UniProtKB-KW"/>
</dbReference>
<keyword evidence="5" id="KW-0997">Cell inner membrane</keyword>
<dbReference type="InterPro" id="IPR010817">
    <property type="entry name" value="HemY_N"/>
</dbReference>
<protein>
    <submittedName>
        <fullName evidence="12">Heme biosynthesis-associated TPR protein</fullName>
    </submittedName>
</protein>
<reference evidence="13" key="1">
    <citation type="submission" date="2015-08" db="EMBL/GenBank/DDBJ databases">
        <authorList>
            <person name="Varghese N."/>
        </authorList>
    </citation>
    <scope>NUCLEOTIDE SEQUENCE [LARGE SCALE GENOMIC DNA]</scope>
    <source>
        <strain evidence="13">DSM 17901</strain>
    </source>
</reference>
<keyword evidence="6 10" id="KW-0812">Transmembrane</keyword>
<evidence type="ECO:0000256" key="10">
    <source>
        <dbReference type="SAM" id="Phobius"/>
    </source>
</evidence>
<dbReference type="Proteomes" id="UP000243535">
    <property type="component" value="Unassembled WGS sequence"/>
</dbReference>
<dbReference type="RefSeq" id="WP_055433846.1">
    <property type="nucleotide sequence ID" value="NZ_CYHA01000003.1"/>
</dbReference>
<dbReference type="STRING" id="375574.GCA_001418035_01404"/>
<keyword evidence="13" id="KW-1185">Reference proteome</keyword>
<dbReference type="EMBL" id="CYHA01000003">
    <property type="protein sequence ID" value="CUA83180.1"/>
    <property type="molecule type" value="Genomic_DNA"/>
</dbReference>
<evidence type="ECO:0000256" key="2">
    <source>
        <dbReference type="ARBA" id="ARBA00004429"/>
    </source>
</evidence>
<keyword evidence="9" id="KW-0627">Porphyrin biosynthesis</keyword>
<evidence type="ECO:0000256" key="5">
    <source>
        <dbReference type="ARBA" id="ARBA00022519"/>
    </source>
</evidence>
<dbReference type="Gene3D" id="1.25.40.10">
    <property type="entry name" value="Tetratricopeptide repeat domain"/>
    <property type="match status" value="1"/>
</dbReference>
<organism evidence="12 13">
    <name type="scientific">Gulbenkiania indica</name>
    <dbReference type="NCBI Taxonomy" id="375574"/>
    <lineage>
        <taxon>Bacteria</taxon>
        <taxon>Pseudomonadati</taxon>
        <taxon>Pseudomonadota</taxon>
        <taxon>Betaproteobacteria</taxon>
        <taxon>Neisseriales</taxon>
        <taxon>Chromobacteriaceae</taxon>
        <taxon>Gulbenkiania</taxon>
    </lineage>
</organism>
<evidence type="ECO:0000256" key="1">
    <source>
        <dbReference type="ARBA" id="ARBA00002962"/>
    </source>
</evidence>
<dbReference type="InterPro" id="IPR005254">
    <property type="entry name" value="Heme_biosyn_assoc_TPR_pro"/>
</dbReference>
<evidence type="ECO:0000313" key="12">
    <source>
        <dbReference type="EMBL" id="CUA83180.1"/>
    </source>
</evidence>
<keyword evidence="4" id="KW-1003">Cell membrane</keyword>
<evidence type="ECO:0000256" key="6">
    <source>
        <dbReference type="ARBA" id="ARBA00022692"/>
    </source>
</evidence>
<feature type="transmembrane region" description="Helical" evidence="10">
    <location>
        <begin position="39"/>
        <end position="59"/>
    </location>
</feature>
<dbReference type="InterPro" id="IPR011990">
    <property type="entry name" value="TPR-like_helical_dom_sf"/>
</dbReference>
<keyword evidence="8 10" id="KW-0472">Membrane</keyword>
<comment type="pathway">
    <text evidence="3">Porphyrin-containing compound metabolism; protoheme biosynthesis.</text>
</comment>
<evidence type="ECO:0000256" key="4">
    <source>
        <dbReference type="ARBA" id="ARBA00022475"/>
    </source>
</evidence>
<accession>A0A0K6GX82</accession>
<dbReference type="InterPro" id="IPR019734">
    <property type="entry name" value="TPR_rpt"/>
</dbReference>
<feature type="domain" description="HemY N-terminal" evidence="11">
    <location>
        <begin position="26"/>
        <end position="134"/>
    </location>
</feature>
<comment type="subcellular location">
    <subcellularLocation>
        <location evidence="2">Cell inner membrane</location>
        <topology evidence="2">Multi-pass membrane protein</topology>
    </subcellularLocation>
</comment>
<dbReference type="Pfam" id="PF13176">
    <property type="entry name" value="TPR_7"/>
    <property type="match status" value="1"/>
</dbReference>
<gene>
    <name evidence="12" type="ORF">Ga0061063_1615</name>
</gene>
<evidence type="ECO:0000256" key="8">
    <source>
        <dbReference type="ARBA" id="ARBA00023136"/>
    </source>
</evidence>
<sequence>MRFVLWITGLFALAVLLGLASTLNNGYAILFFPPYRMEVSFNLMIVGVLVLIAVAYGILRLIGVAANMPTEVRAFQRQKKLKAARHALREAGIAFFEGRFQKAEREAARAIDDEYAPENRALALLIAARSAGMMQNFDKRDAYLARLDTVPERLQLARHMVDAELRLEAKDLLGALAAIERARAVAPNLTNALRLELKVRMLQKQPDAVLALTEKLLKADALEPEQARRYRMAAYCQQLEGLPSGEAIRNWWRRIPEVERQNPDLVRPTVERLEDLGDFDQAAQLIGAALVSDDTTLPELALGLARLAEHVSGEKRLALLREAEAWLQVRPRDHLLLFALGRLAAEEHLWGKAQSYLEASLSLEPTLMAHAALARLYEAIGKPEEAEHHYQRSLALALERGA</sequence>
<dbReference type="Pfam" id="PF07219">
    <property type="entry name" value="HemY_N"/>
    <property type="match status" value="1"/>
</dbReference>
<dbReference type="GO" id="GO:0005886">
    <property type="term" value="C:plasma membrane"/>
    <property type="evidence" value="ECO:0007669"/>
    <property type="project" value="UniProtKB-SubCell"/>
</dbReference>
<keyword evidence="7 10" id="KW-1133">Transmembrane helix</keyword>
<evidence type="ECO:0000256" key="3">
    <source>
        <dbReference type="ARBA" id="ARBA00004744"/>
    </source>
</evidence>
<dbReference type="AlphaFoldDB" id="A0A0K6GX82"/>
<dbReference type="OrthoDB" id="7053339at2"/>
<evidence type="ECO:0000313" key="13">
    <source>
        <dbReference type="Proteomes" id="UP000243535"/>
    </source>
</evidence>
<proteinExistence type="predicted"/>
<evidence type="ECO:0000256" key="7">
    <source>
        <dbReference type="ARBA" id="ARBA00022989"/>
    </source>
</evidence>
<dbReference type="UniPathway" id="UPA00252"/>
<evidence type="ECO:0000259" key="11">
    <source>
        <dbReference type="Pfam" id="PF07219"/>
    </source>
</evidence>
<dbReference type="SUPFAM" id="SSF48452">
    <property type="entry name" value="TPR-like"/>
    <property type="match status" value="1"/>
</dbReference>
<name>A0A0K6GX82_9NEIS</name>